<evidence type="ECO:0000313" key="1">
    <source>
        <dbReference type="EMBL" id="KAJ2749930.1"/>
    </source>
</evidence>
<keyword evidence="2" id="KW-1185">Reference proteome</keyword>
<proteinExistence type="predicted"/>
<name>A0A9W8GQA8_9FUNG</name>
<dbReference type="EMBL" id="JANBUH010000669">
    <property type="protein sequence ID" value="KAJ2749930.1"/>
    <property type="molecule type" value="Genomic_DNA"/>
</dbReference>
<accession>A0A9W8GQA8</accession>
<sequence length="261" mass="30606">MVYRMTGFIKERYPAPTLVNYRAVSNFMWVVMDDCIRIYDMLQGKFKWTKAEYKWATVLRAQGLSFNEVARHPSPTLSRQSVSRALREYSTPKPVREPICVDELDQISRLVDEYAGKYTVVEIIDKIRTQLNFSHRRNYRSKIAWRIAAHLHYQAKLRDINYNDLGPRIATGQTTTRVAAQALDVLPCILARRIMQLNYKLYSPKWTDDEIRKLVHYMQSCDLKPDMVYFNKVLGTKSSTQCSVKIFNLRRKDVLPHASKM</sequence>
<dbReference type="Proteomes" id="UP001140011">
    <property type="component" value="Unassembled WGS sequence"/>
</dbReference>
<reference evidence="1" key="1">
    <citation type="submission" date="2022-07" db="EMBL/GenBank/DDBJ databases">
        <title>Phylogenomic reconstructions and comparative analyses of Kickxellomycotina fungi.</title>
        <authorList>
            <person name="Reynolds N.K."/>
            <person name="Stajich J.E."/>
            <person name="Barry K."/>
            <person name="Grigoriev I.V."/>
            <person name="Crous P."/>
            <person name="Smith M.E."/>
        </authorList>
    </citation>
    <scope>NUCLEOTIDE SEQUENCE</scope>
    <source>
        <strain evidence="1">BCRC 34297</strain>
    </source>
</reference>
<organism evidence="1 2">
    <name type="scientific">Coemansia pectinata</name>
    <dbReference type="NCBI Taxonomy" id="1052879"/>
    <lineage>
        <taxon>Eukaryota</taxon>
        <taxon>Fungi</taxon>
        <taxon>Fungi incertae sedis</taxon>
        <taxon>Zoopagomycota</taxon>
        <taxon>Kickxellomycotina</taxon>
        <taxon>Kickxellomycetes</taxon>
        <taxon>Kickxellales</taxon>
        <taxon>Kickxellaceae</taxon>
        <taxon>Coemansia</taxon>
    </lineage>
</organism>
<dbReference type="OrthoDB" id="2143914at2759"/>
<protein>
    <submittedName>
        <fullName evidence="1">Uncharacterized protein</fullName>
    </submittedName>
</protein>
<evidence type="ECO:0000313" key="2">
    <source>
        <dbReference type="Proteomes" id="UP001140011"/>
    </source>
</evidence>
<comment type="caution">
    <text evidence="1">The sequence shown here is derived from an EMBL/GenBank/DDBJ whole genome shotgun (WGS) entry which is preliminary data.</text>
</comment>
<gene>
    <name evidence="1" type="ORF">GGI19_005390</name>
</gene>
<dbReference type="AlphaFoldDB" id="A0A9W8GQA8"/>